<feature type="region of interest" description="Disordered" evidence="2">
    <location>
        <begin position="323"/>
        <end position="360"/>
    </location>
</feature>
<feature type="compositionally biased region" description="Low complexity" evidence="2">
    <location>
        <begin position="858"/>
        <end position="867"/>
    </location>
</feature>
<feature type="region of interest" description="Disordered" evidence="2">
    <location>
        <begin position="1272"/>
        <end position="1376"/>
    </location>
</feature>
<sequence length="2328" mass="249709">MSDSSKPQQQRSGATPIKNPLLSASVTGLTFDDFPNKPQLLPAAPPIVHAPVPPPSVTPSALLGREPKSLVTVGSSSLDTENLDEINLNASATEETTTTSSDANANLLWEQQQSSTSDSILSQAASSFSALPSVASNVFSSFSKRITGISSRETTPGYDTNSADSNGNNSNVPQLDIQPNYTQQQQHQQQFPQQQQQYQYTTPGQPLAPPPGQSSVPPANQPFYAPPLPPSSGGYFESNLLPNTNLEASNIPPAEPPKFYTPAEVPSAPPTAAAVPPPSTGGGQNNFRFTAKKKLYAPIPGLSEQQSAQAAVFPPAVTATPLTGTAIPPPLPYSASDPYSQPSPYTPSSEERKSEERKSGGGLFSKITQLAPSGVLQNITGLVQSAAGTITQTINPASGSQNTGNYNASSSYATPPQGGNFGIQFDQQQQQQFGVGYPLPPPPATNYFAAPNYSGEPQANYTPPPPAIGETNQSITTAPAPAQAVGFFNHQTGNVPASGVFNTTTAPSPAIFDPFKQPPAASSTSTTPQPTQSRPPSQPGTTSQAGQQPPQSVPAPAPSAVTFFNPLQAAPASDPSQAGVNFFNPSAAPPTTFDPFQQKPAATEPPRPPRPSSRPYNTFSEAVPEAGVGDQQQLRPTSTSSQVASEPPQQFFNPAERSSESASQPLPGGQSTTQQPPVQIFNPLLAPASVSSEALQPPRPASNHTAATTSPSSSQVPPTSEQPSQQPTQPGSSSNPTPVQFFNPSTGVQEQPLRPASASNQSDKSALQVPACTTEHVSQPAIAPGPVQFFNPLQAAFGAAQTGLPPSQVPSTTEQVGQPSPQPAVQFFNPLQVPQAVNQPPNLPPSNQAGLHQPLRPPSATQPTAAAEQPAVTFFNPLQGAVSQPLQQPGTGAPPAANFFNPLQATTGLPTKPVAFFDPSQAGTVAQPPPASGAGGSTALPPPPTGSTSFRLQKGTKLYKNPLTAQETAPVQVLPNPVFGVPPPTTSSGFPAGPQALPPQGQQFYPAYNPGFPGPGLTSIPNVFTPSSEAKSVPLFAPSSAEVPTAKQDSHQQAEPALIVPANQEVASEALEKSENPGVVPTPSQVPTQEVISEEVKPQEQQQESVNPNYFFKPIEPAAETQEHIETASELQEHSENSSVGPSEADQEKSHQKENFFASNSESSQNFFNPIGPVKESSQIETTKPSDSLEKTLQNLNLEPSNVAAPPVVPPPPTQLGPGTNNPYRRGSNASEANRPGAKVAPSLANFFTPTSAVAAGSGDFNFFASLPSQVDNSNAGANFFGGQTPEQQQQQQVAPEASNQAGHFFGNPEQQQQVVPDASNQAGHFFGTPASSTAPVSTESELKEPSAPLEEEVQSSQEPSTPYPPENTSGPAFPALPTHQAGVLPIACEALKEENKQETCPAPSGPIGFESFNPTASGHSQQGTSTPNFFDTNQQQTTSQIAPPTGFENPNATPAAQQQTTEPSAGNNTNNNFSNFFNQSVASSVSVPLDNTCSSFFDNFGGQEQQQTFNTSTTTANQALANEEQRIQNFFNNPPPKDADHAGDLNYDLVHSGLAIRNLQQRSLLTPISNLVEPPSSACSEFSTLNASETSIVREDNKNSQLEVVPPPPTTTSTSSTTTTADASANKHYEELPEEILKELRMANLLQSDKPPTPVAGTSYKPAVKHWFYKRTLDAKQVWVPFSHYDSALLETSLSMEGEDKPEVVAVEGGRYDVYIKERLKRSVYWESEPIEVRRCSWFYKAVDSKYIPYEESTADVLEGEYKQAAESGVWHKTIILGMGEQVVFHGPTVIVHFQQQQNQDAWGGTTQTTTRPRVVKRDLDDFNIAQGESQKVDHLLFMVHGIGSACDLKLRSVEEVVEDFRTIAHQLVQSHYKNSADLGLVGRVEVLPISWHSHLHSIELGIDEKLRSITLESIPKLRNFTNDTLLDILFYTSPTFCQRIMNSIVMSLNDIYMKYRQRHPDFSGGVSLAGHSLGSLILFDLLCHQNPIKESEEKNLENPDQQFLSQGNLATDSNQQLEAKSISYTMGPAGTGQPFINYGQLIFQPKKFFALGSPIGMFVTIRGIDKLGLDFRLPTCPGFYNIFHPYDPVAYRIEALVNPDLSGVRPVLIPHHKGRKRMHLELKETMARVSTDLKHRFLDKFKNTLDSVNFFGPLAKSKKETEEMMEKEVQKVIEMQMQMERQGSGGSQQPSQSQTPNQDHLSPGDEPQQSSSSSQQLPLPSHAPPRARTDSVSTAISDDMVEIDFPLGKLNDSKRIDYVLQEAPLEFINEYIFALSSHVCYWDSEDTILFVMKEIYSGLGISPDSQVPQQTMTIERPSSRNSLSQS</sequence>
<feature type="compositionally biased region" description="Polar residues" evidence="2">
    <location>
        <begin position="1309"/>
        <end position="1323"/>
    </location>
</feature>
<name>A0ABM3UWY4_MUSDO</name>
<feature type="compositionally biased region" description="Low complexity" evidence="2">
    <location>
        <begin position="518"/>
        <end position="550"/>
    </location>
</feature>
<dbReference type="InterPro" id="IPR004170">
    <property type="entry name" value="WWE_dom"/>
</dbReference>
<feature type="compositionally biased region" description="Polar residues" evidence="2">
    <location>
        <begin position="835"/>
        <end position="850"/>
    </location>
</feature>
<feature type="domain" description="DDHD" evidence="3">
    <location>
        <begin position="2043"/>
        <end position="2299"/>
    </location>
</feature>
<feature type="compositionally biased region" description="Polar residues" evidence="2">
    <location>
        <begin position="660"/>
        <end position="677"/>
    </location>
</feature>
<feature type="compositionally biased region" description="Polar residues" evidence="2">
    <location>
        <begin position="1413"/>
        <end position="1467"/>
    </location>
</feature>
<dbReference type="InterPro" id="IPR004177">
    <property type="entry name" value="DDHD_dom"/>
</dbReference>
<feature type="compositionally biased region" description="Polar residues" evidence="2">
    <location>
        <begin position="1217"/>
        <end position="1232"/>
    </location>
</feature>
<feature type="compositionally biased region" description="Low complexity" evidence="2">
    <location>
        <begin position="336"/>
        <end position="348"/>
    </location>
</feature>
<feature type="compositionally biased region" description="Basic and acidic residues" evidence="2">
    <location>
        <begin position="1122"/>
        <end position="1136"/>
    </location>
</feature>
<feature type="region of interest" description="Disordered" evidence="2">
    <location>
        <begin position="2182"/>
        <end position="2234"/>
    </location>
</feature>
<feature type="compositionally biased region" description="Pro residues" evidence="2">
    <location>
        <begin position="603"/>
        <end position="612"/>
    </location>
</feature>
<evidence type="ECO:0000313" key="5">
    <source>
        <dbReference type="RefSeq" id="XP_058978035.1"/>
    </source>
</evidence>
<feature type="region of interest" description="Disordered" evidence="2">
    <location>
        <begin position="882"/>
        <end position="951"/>
    </location>
</feature>
<proteinExistence type="inferred from homology"/>
<comment type="similarity">
    <text evidence="1">Belongs to the PA-PLA1 family.</text>
</comment>
<dbReference type="InterPro" id="IPR057825">
    <property type="entry name" value="WWE_SEC23-DDH2"/>
</dbReference>
<feature type="compositionally biased region" description="Polar residues" evidence="2">
    <location>
        <begin position="1330"/>
        <end position="1340"/>
    </location>
</feature>
<reference evidence="5" key="1">
    <citation type="submission" date="2025-08" db="UniProtKB">
        <authorList>
            <consortium name="RefSeq"/>
        </authorList>
    </citation>
    <scope>IDENTIFICATION</scope>
    <source>
        <strain evidence="5">Aabys</strain>
        <tissue evidence="5">Whole body</tissue>
    </source>
</reference>
<feature type="compositionally biased region" description="Low complexity" evidence="2">
    <location>
        <begin position="1612"/>
        <end position="1621"/>
    </location>
</feature>
<feature type="compositionally biased region" description="Polar residues" evidence="2">
    <location>
        <begin position="809"/>
        <end position="819"/>
    </location>
</feature>
<dbReference type="Pfam" id="PF02862">
    <property type="entry name" value="DDHD"/>
    <property type="match status" value="1"/>
</dbReference>
<evidence type="ECO:0000313" key="4">
    <source>
        <dbReference type="Proteomes" id="UP001652621"/>
    </source>
</evidence>
<feature type="compositionally biased region" description="Low complexity" evidence="2">
    <location>
        <begin position="178"/>
        <end position="205"/>
    </location>
</feature>
<dbReference type="PANTHER" id="PTHR23509">
    <property type="entry name" value="PA-PL1 PHOSPHOLIPASE FAMILY"/>
    <property type="match status" value="1"/>
</dbReference>
<feature type="compositionally biased region" description="Polar residues" evidence="2">
    <location>
        <begin position="2305"/>
        <end position="2315"/>
    </location>
</feature>
<feature type="compositionally biased region" description="Polar residues" evidence="2">
    <location>
        <begin position="150"/>
        <end position="173"/>
    </location>
</feature>
<feature type="compositionally biased region" description="Polar residues" evidence="2">
    <location>
        <begin position="1"/>
        <end position="13"/>
    </location>
</feature>
<feature type="compositionally biased region" description="Polar residues" evidence="2">
    <location>
        <begin position="1176"/>
        <end position="1200"/>
    </location>
</feature>
<feature type="compositionally biased region" description="Polar residues" evidence="2">
    <location>
        <begin position="630"/>
        <end position="652"/>
    </location>
</feature>
<protein>
    <submittedName>
        <fullName evidence="5">Mucin-17 isoform X1</fullName>
    </submittedName>
</protein>
<dbReference type="Pfam" id="PF02825">
    <property type="entry name" value="WWE"/>
    <property type="match status" value="1"/>
</dbReference>
<evidence type="ECO:0000256" key="2">
    <source>
        <dbReference type="SAM" id="MobiDB-lite"/>
    </source>
</evidence>
<keyword evidence="4" id="KW-1185">Reference proteome</keyword>
<dbReference type="PROSITE" id="PS51043">
    <property type="entry name" value="DDHD"/>
    <property type="match status" value="1"/>
</dbReference>
<feature type="region of interest" description="Disordered" evidence="2">
    <location>
        <begin position="801"/>
        <end position="867"/>
    </location>
</feature>
<feature type="region of interest" description="Disordered" evidence="2">
    <location>
        <begin position="1396"/>
        <end position="1473"/>
    </location>
</feature>
<gene>
    <name evidence="5" type="primary">LOC101900024</name>
</gene>
<feature type="compositionally biased region" description="Polar residues" evidence="2">
    <location>
        <begin position="1082"/>
        <end position="1091"/>
    </location>
</feature>
<dbReference type="GeneID" id="101900024"/>
<evidence type="ECO:0000259" key="3">
    <source>
        <dbReference type="PROSITE" id="PS51043"/>
    </source>
</evidence>
<feature type="region of interest" description="Disordered" evidence="2">
    <location>
        <begin position="1071"/>
        <end position="1106"/>
    </location>
</feature>
<feature type="compositionally biased region" description="Polar residues" evidence="2">
    <location>
        <begin position="1355"/>
        <end position="1371"/>
    </location>
</feature>
<feature type="compositionally biased region" description="Polar residues" evidence="2">
    <location>
        <begin position="1157"/>
        <end position="1168"/>
    </location>
</feature>
<feature type="region of interest" description="Disordered" evidence="2">
    <location>
        <begin position="1122"/>
        <end position="1237"/>
    </location>
</feature>
<dbReference type="InterPro" id="IPR058055">
    <property type="entry name" value="PA-PLA1"/>
</dbReference>
<dbReference type="RefSeq" id="XP_058978035.1">
    <property type="nucleotide sequence ID" value="XM_059122052.1"/>
</dbReference>
<dbReference type="Pfam" id="PF23464">
    <property type="entry name" value="WWE_3"/>
    <property type="match status" value="1"/>
</dbReference>
<organism evidence="4 5">
    <name type="scientific">Musca domestica</name>
    <name type="common">House fly</name>
    <dbReference type="NCBI Taxonomy" id="7370"/>
    <lineage>
        <taxon>Eukaryota</taxon>
        <taxon>Metazoa</taxon>
        <taxon>Ecdysozoa</taxon>
        <taxon>Arthropoda</taxon>
        <taxon>Hexapoda</taxon>
        <taxon>Insecta</taxon>
        <taxon>Pterygota</taxon>
        <taxon>Neoptera</taxon>
        <taxon>Endopterygota</taxon>
        <taxon>Diptera</taxon>
        <taxon>Brachycera</taxon>
        <taxon>Muscomorpha</taxon>
        <taxon>Muscoidea</taxon>
        <taxon>Muscidae</taxon>
        <taxon>Musca</taxon>
    </lineage>
</organism>
<feature type="region of interest" description="Disordered" evidence="2">
    <location>
        <begin position="506"/>
        <end position="774"/>
    </location>
</feature>
<dbReference type="PANTHER" id="PTHR23509:SF10">
    <property type="entry name" value="LD21067P"/>
    <property type="match status" value="1"/>
</dbReference>
<feature type="region of interest" description="Disordered" evidence="2">
    <location>
        <begin position="2304"/>
        <end position="2328"/>
    </location>
</feature>
<dbReference type="Proteomes" id="UP001652621">
    <property type="component" value="Unplaced"/>
</dbReference>
<feature type="compositionally biased region" description="Polar residues" evidence="2">
    <location>
        <begin position="740"/>
        <end position="749"/>
    </location>
</feature>
<feature type="compositionally biased region" description="Low complexity" evidence="2">
    <location>
        <begin position="708"/>
        <end position="738"/>
    </location>
</feature>
<feature type="region of interest" description="Disordered" evidence="2">
    <location>
        <begin position="1"/>
        <end position="61"/>
    </location>
</feature>
<feature type="region of interest" description="Disordered" evidence="2">
    <location>
        <begin position="1596"/>
        <end position="1626"/>
    </location>
</feature>
<evidence type="ECO:0000256" key="1">
    <source>
        <dbReference type="ARBA" id="ARBA00038464"/>
    </source>
</evidence>
<feature type="compositionally biased region" description="Low complexity" evidence="2">
    <location>
        <begin position="2209"/>
        <end position="2222"/>
    </location>
</feature>
<dbReference type="SMART" id="SM01127">
    <property type="entry name" value="DDHD"/>
    <property type="match status" value="1"/>
</dbReference>
<feature type="region of interest" description="Disordered" evidence="2">
    <location>
        <begin position="150"/>
        <end position="241"/>
    </location>
</feature>
<feature type="compositionally biased region" description="Low complexity" evidence="2">
    <location>
        <begin position="265"/>
        <end position="274"/>
    </location>
</feature>
<feature type="compositionally biased region" description="Basic and acidic residues" evidence="2">
    <location>
        <begin position="349"/>
        <end position="359"/>
    </location>
</feature>
<accession>A0ABM3UWY4</accession>
<feature type="region of interest" description="Disordered" evidence="2">
    <location>
        <begin position="265"/>
        <end position="284"/>
    </location>
</feature>